<dbReference type="EMBL" id="AWXU01000033">
    <property type="protein sequence ID" value="KFN49557.1"/>
    <property type="molecule type" value="Genomic_DNA"/>
</dbReference>
<sequence length="326" mass="35380">MNRSIARFLIVSVLLLVFAVAGCRRDEPQAPVTRAPNDPVAAVEAQAQALRDDDLVRWAKLAMPPALYARLDAQRRRTATEPVDEDDAREYAEWMARLTAPDAETALMRDVDAKLAEFEAEVGDQWPLMQAAMAMFIQAAIEANGDIEASEKAHARDLAGGFVYWIKPTLVADRERARRAIAEVTATARALDLPTLEQVQALPLDEALAKAGIVFAGLKRVAKVYDVDLDAALDAVRVEAVSVDGDGAVVRVGYPLFGRDLRFEMPMQRFDGGWYSASTVRDIEADLREVEAEADDAIAEATDAETTDADAAGDAAVPAPEADDAR</sequence>
<feature type="region of interest" description="Disordered" evidence="1">
    <location>
        <begin position="295"/>
        <end position="326"/>
    </location>
</feature>
<organism evidence="2 3">
    <name type="scientific">Arenimonas composti TR7-09 = DSM 18010</name>
    <dbReference type="NCBI Taxonomy" id="1121013"/>
    <lineage>
        <taxon>Bacteria</taxon>
        <taxon>Pseudomonadati</taxon>
        <taxon>Pseudomonadota</taxon>
        <taxon>Gammaproteobacteria</taxon>
        <taxon>Lysobacterales</taxon>
        <taxon>Lysobacteraceae</taxon>
        <taxon>Arenimonas</taxon>
    </lineage>
</organism>
<dbReference type="OrthoDB" id="6194714at2"/>
<comment type="caution">
    <text evidence="2">The sequence shown here is derived from an EMBL/GenBank/DDBJ whole genome shotgun (WGS) entry which is preliminary data.</text>
</comment>
<dbReference type="RefSeq" id="WP_026817432.1">
    <property type="nucleotide sequence ID" value="NZ_AUFF01000009.1"/>
</dbReference>
<protein>
    <submittedName>
        <fullName evidence="2">Uncharacterized protein</fullName>
    </submittedName>
</protein>
<dbReference type="STRING" id="1121013.GCA_000426365_02508"/>
<feature type="compositionally biased region" description="Acidic residues" evidence="1">
    <location>
        <begin position="295"/>
        <end position="308"/>
    </location>
</feature>
<dbReference type="PROSITE" id="PS51257">
    <property type="entry name" value="PROKAR_LIPOPROTEIN"/>
    <property type="match status" value="1"/>
</dbReference>
<evidence type="ECO:0000256" key="1">
    <source>
        <dbReference type="SAM" id="MobiDB-lite"/>
    </source>
</evidence>
<dbReference type="AlphaFoldDB" id="A0A091BDG7"/>
<reference evidence="2 3" key="1">
    <citation type="submission" date="2013-09" db="EMBL/GenBank/DDBJ databases">
        <title>Genome sequencing of Arenimonas composti.</title>
        <authorList>
            <person name="Chen F."/>
            <person name="Wang G."/>
        </authorList>
    </citation>
    <scope>NUCLEOTIDE SEQUENCE [LARGE SCALE GENOMIC DNA]</scope>
    <source>
        <strain evidence="2 3">TR7-09</strain>
    </source>
</reference>
<keyword evidence="3" id="KW-1185">Reference proteome</keyword>
<dbReference type="Proteomes" id="UP000029391">
    <property type="component" value="Unassembled WGS sequence"/>
</dbReference>
<feature type="compositionally biased region" description="Low complexity" evidence="1">
    <location>
        <begin position="309"/>
        <end position="320"/>
    </location>
</feature>
<dbReference type="eggNOG" id="ENOG5030SZG">
    <property type="taxonomic scope" value="Bacteria"/>
</dbReference>
<name>A0A091BDG7_9GAMM</name>
<evidence type="ECO:0000313" key="3">
    <source>
        <dbReference type="Proteomes" id="UP000029391"/>
    </source>
</evidence>
<proteinExistence type="predicted"/>
<evidence type="ECO:0000313" key="2">
    <source>
        <dbReference type="EMBL" id="KFN49557.1"/>
    </source>
</evidence>
<gene>
    <name evidence="2" type="ORF">P873_10410</name>
</gene>
<accession>A0A091BDG7</accession>